<keyword evidence="2" id="KW-1185">Reference proteome</keyword>
<dbReference type="Proteomes" id="UP000886520">
    <property type="component" value="Chromosome 10"/>
</dbReference>
<evidence type="ECO:0000313" key="1">
    <source>
        <dbReference type="EMBL" id="KAI5074368.1"/>
    </source>
</evidence>
<evidence type="ECO:0000313" key="2">
    <source>
        <dbReference type="Proteomes" id="UP000886520"/>
    </source>
</evidence>
<protein>
    <submittedName>
        <fullName evidence="1">Uncharacterized protein</fullName>
    </submittedName>
</protein>
<name>A0A9D4UUI4_ADICA</name>
<proteinExistence type="predicted"/>
<accession>A0A9D4UUI4</accession>
<dbReference type="EMBL" id="JABFUD020000010">
    <property type="protein sequence ID" value="KAI5074368.1"/>
    <property type="molecule type" value="Genomic_DNA"/>
</dbReference>
<comment type="caution">
    <text evidence="1">The sequence shown here is derived from an EMBL/GenBank/DDBJ whole genome shotgun (WGS) entry which is preliminary data.</text>
</comment>
<gene>
    <name evidence="1" type="ORF">GOP47_0010329</name>
</gene>
<sequence length="120" mass="13941">MTAVASAGMLRHCKHNELYRGCWSCRFHIKDLCLGNLHPCGPLCGSLNTKHQARTLDSRSCWLHYQRPHSGWQAVPGYYRTIRENPDLSVGCRQNVPKTFFLRTVRSRSPILVLYRRWLS</sequence>
<organism evidence="1 2">
    <name type="scientific">Adiantum capillus-veneris</name>
    <name type="common">Maidenhair fern</name>
    <dbReference type="NCBI Taxonomy" id="13818"/>
    <lineage>
        <taxon>Eukaryota</taxon>
        <taxon>Viridiplantae</taxon>
        <taxon>Streptophyta</taxon>
        <taxon>Embryophyta</taxon>
        <taxon>Tracheophyta</taxon>
        <taxon>Polypodiopsida</taxon>
        <taxon>Polypodiidae</taxon>
        <taxon>Polypodiales</taxon>
        <taxon>Pteridineae</taxon>
        <taxon>Pteridaceae</taxon>
        <taxon>Vittarioideae</taxon>
        <taxon>Adiantum</taxon>
    </lineage>
</organism>
<dbReference type="AlphaFoldDB" id="A0A9D4UUI4"/>
<reference evidence="1" key="1">
    <citation type="submission" date="2021-01" db="EMBL/GenBank/DDBJ databases">
        <title>Adiantum capillus-veneris genome.</title>
        <authorList>
            <person name="Fang Y."/>
            <person name="Liao Q."/>
        </authorList>
    </citation>
    <scope>NUCLEOTIDE SEQUENCE</scope>
    <source>
        <strain evidence="1">H3</strain>
        <tissue evidence="1">Leaf</tissue>
    </source>
</reference>